<keyword evidence="8" id="KW-0012">Acyltransferase</keyword>
<organism evidence="7 8">
    <name type="scientific">Leptonychotes weddellii</name>
    <name type="common">Weddell seal</name>
    <name type="synonym">Otaria weddellii</name>
    <dbReference type="NCBI Taxonomy" id="9713"/>
    <lineage>
        <taxon>Eukaryota</taxon>
        <taxon>Metazoa</taxon>
        <taxon>Chordata</taxon>
        <taxon>Craniata</taxon>
        <taxon>Vertebrata</taxon>
        <taxon>Euteleostomi</taxon>
        <taxon>Mammalia</taxon>
        <taxon>Eutheria</taxon>
        <taxon>Laurasiatheria</taxon>
        <taxon>Carnivora</taxon>
        <taxon>Caniformia</taxon>
        <taxon>Pinnipedia</taxon>
        <taxon>Phocidae</taxon>
        <taxon>Monachinae</taxon>
        <taxon>Lobodontini</taxon>
        <taxon>Leptonychotes</taxon>
    </lineage>
</organism>
<dbReference type="GO" id="GO:0008970">
    <property type="term" value="F:phospholipase A1 activity"/>
    <property type="evidence" value="ECO:0007669"/>
    <property type="project" value="TreeGrafter"/>
</dbReference>
<keyword evidence="5" id="KW-0812">Transmembrane</keyword>
<dbReference type="GO" id="GO:0005737">
    <property type="term" value="C:cytoplasm"/>
    <property type="evidence" value="ECO:0007669"/>
    <property type="project" value="TreeGrafter"/>
</dbReference>
<evidence type="ECO:0000313" key="8">
    <source>
        <dbReference type="RefSeq" id="XP_030897604.1"/>
    </source>
</evidence>
<keyword evidence="2" id="KW-0808">Transferase</keyword>
<evidence type="ECO:0000313" key="7">
    <source>
        <dbReference type="Proteomes" id="UP000245341"/>
    </source>
</evidence>
<accession>A0A7F8RXS3</accession>
<reference evidence="8" key="1">
    <citation type="submission" date="2025-08" db="UniProtKB">
        <authorList>
            <consortium name="RefSeq"/>
        </authorList>
    </citation>
    <scope>IDENTIFICATION</scope>
    <source>
        <tissue evidence="8">Liver</tissue>
    </source>
</reference>
<evidence type="ECO:0000256" key="1">
    <source>
        <dbReference type="ARBA" id="ARBA00007824"/>
    </source>
</evidence>
<dbReference type="GO" id="GO:0004623">
    <property type="term" value="F:phospholipase A2 activity"/>
    <property type="evidence" value="ECO:0007669"/>
    <property type="project" value="TreeGrafter"/>
</dbReference>
<dbReference type="GeneID" id="102729881"/>
<sequence>MAELPMTMVVSLIPGEYLGAGSGIIFSILSNRVVVRQELLQEVMGSCHHRVYNLLDYKCRPRPLKLITYSAKEKIGQEMKYSVLGRSSEDFVTNLRYGEPNSRQVAYALTGGGATLAMSLLGIVGYFLLKS</sequence>
<dbReference type="InterPro" id="IPR051496">
    <property type="entry name" value="H-rev107_PLA/AT"/>
</dbReference>
<dbReference type="KEGG" id="lww:102729881"/>
<dbReference type="AlphaFoldDB" id="A0A7F8RXS3"/>
<dbReference type="PANTHER" id="PTHR13943">
    <property type="entry name" value="HRAS-LIKE SUPPRESSOR - RELATED"/>
    <property type="match status" value="1"/>
</dbReference>
<dbReference type="OrthoDB" id="421951at2759"/>
<evidence type="ECO:0000256" key="5">
    <source>
        <dbReference type="SAM" id="Phobius"/>
    </source>
</evidence>
<evidence type="ECO:0000259" key="6">
    <source>
        <dbReference type="PROSITE" id="PS51934"/>
    </source>
</evidence>
<protein>
    <submittedName>
        <fullName evidence="8">Phospholipase A and acyltransferase 4</fullName>
    </submittedName>
</protein>
<feature type="domain" description="LRAT" evidence="6">
    <location>
        <begin position="1"/>
        <end position="104"/>
    </location>
</feature>
<comment type="similarity">
    <text evidence="1">Belongs to the H-rev107 family.</text>
</comment>
<name>A0A7F8RXS3_LEPWE</name>
<proteinExistence type="inferred from homology"/>
<evidence type="ECO:0000256" key="3">
    <source>
        <dbReference type="ARBA" id="ARBA00022801"/>
    </source>
</evidence>
<dbReference type="GO" id="GO:0070292">
    <property type="term" value="P:N-acylphosphatidylethanolamine metabolic process"/>
    <property type="evidence" value="ECO:0007669"/>
    <property type="project" value="TreeGrafter"/>
</dbReference>
<evidence type="ECO:0000256" key="4">
    <source>
        <dbReference type="ARBA" id="ARBA00023098"/>
    </source>
</evidence>
<dbReference type="Gene3D" id="3.90.1720.10">
    <property type="entry name" value="endopeptidase domain like (from Nostoc punctiforme)"/>
    <property type="match status" value="1"/>
</dbReference>
<evidence type="ECO:0000256" key="2">
    <source>
        <dbReference type="ARBA" id="ARBA00022679"/>
    </source>
</evidence>
<dbReference type="CTD" id="5920"/>
<dbReference type="PROSITE" id="PS51934">
    <property type="entry name" value="LRAT"/>
    <property type="match status" value="1"/>
</dbReference>
<dbReference type="InterPro" id="IPR007053">
    <property type="entry name" value="LRAT_dom"/>
</dbReference>
<keyword evidence="5" id="KW-0472">Membrane</keyword>
<dbReference type="Pfam" id="PF04970">
    <property type="entry name" value="LRAT"/>
    <property type="match status" value="1"/>
</dbReference>
<keyword evidence="7" id="KW-1185">Reference proteome</keyword>
<gene>
    <name evidence="8" type="primary">PLAAT4</name>
</gene>
<keyword evidence="5" id="KW-1133">Transmembrane helix</keyword>
<feature type="transmembrane region" description="Helical" evidence="5">
    <location>
        <begin position="6"/>
        <end position="29"/>
    </location>
</feature>
<feature type="transmembrane region" description="Helical" evidence="5">
    <location>
        <begin position="105"/>
        <end position="129"/>
    </location>
</feature>
<dbReference type="RefSeq" id="XP_030897604.1">
    <property type="nucleotide sequence ID" value="XM_031041744.1"/>
</dbReference>
<dbReference type="Proteomes" id="UP000245341">
    <property type="component" value="Unplaced"/>
</dbReference>
<keyword evidence="4" id="KW-0443">Lipid metabolism</keyword>
<dbReference type="PANTHER" id="PTHR13943:SF36">
    <property type="entry name" value="PHOSPHOLIPASE A AND ACYLTRANSFERASE 4"/>
    <property type="match status" value="1"/>
</dbReference>
<keyword evidence="3" id="KW-0378">Hydrolase</keyword>
<dbReference type="GO" id="GO:0016410">
    <property type="term" value="F:N-acyltransferase activity"/>
    <property type="evidence" value="ECO:0007669"/>
    <property type="project" value="TreeGrafter"/>
</dbReference>